<evidence type="ECO:0000256" key="3">
    <source>
        <dbReference type="ARBA" id="ARBA00022989"/>
    </source>
</evidence>
<evidence type="ECO:0000256" key="5">
    <source>
        <dbReference type="SAM" id="Phobius"/>
    </source>
</evidence>
<organism evidence="7 8">
    <name type="scientific">Rothia kristinae</name>
    <dbReference type="NCBI Taxonomy" id="37923"/>
    <lineage>
        <taxon>Bacteria</taxon>
        <taxon>Bacillati</taxon>
        <taxon>Actinomycetota</taxon>
        <taxon>Actinomycetes</taxon>
        <taxon>Micrococcales</taxon>
        <taxon>Micrococcaceae</taxon>
        <taxon>Rothia</taxon>
    </lineage>
</organism>
<evidence type="ECO:0000256" key="2">
    <source>
        <dbReference type="ARBA" id="ARBA00022692"/>
    </source>
</evidence>
<evidence type="ECO:0000259" key="6">
    <source>
        <dbReference type="PROSITE" id="PS50850"/>
    </source>
</evidence>
<dbReference type="InterPro" id="IPR020846">
    <property type="entry name" value="MFS_dom"/>
</dbReference>
<dbReference type="InterPro" id="IPR005829">
    <property type="entry name" value="Sugar_transporter_CS"/>
</dbReference>
<feature type="transmembrane region" description="Helical" evidence="5">
    <location>
        <begin position="108"/>
        <end position="133"/>
    </location>
</feature>
<proteinExistence type="predicted"/>
<feature type="transmembrane region" description="Helical" evidence="5">
    <location>
        <begin position="346"/>
        <end position="368"/>
    </location>
</feature>
<name>A0A199NUN5_9MICC</name>
<dbReference type="CDD" id="cd17316">
    <property type="entry name" value="MFS_SV2_like"/>
    <property type="match status" value="1"/>
</dbReference>
<accession>A0A199NUN5</accession>
<dbReference type="PANTHER" id="PTHR23508">
    <property type="entry name" value="CARBOXYLIC ACID TRANSPORTER PROTEIN HOMOLOG"/>
    <property type="match status" value="1"/>
</dbReference>
<protein>
    <submittedName>
        <fullName evidence="7">Sugar transporter</fullName>
    </submittedName>
</protein>
<comment type="caution">
    <text evidence="7">The sequence shown here is derived from an EMBL/GenBank/DDBJ whole genome shotgun (WGS) entry which is preliminary data.</text>
</comment>
<feature type="transmembrane region" description="Helical" evidence="5">
    <location>
        <begin position="173"/>
        <end position="191"/>
    </location>
</feature>
<reference evidence="7" key="1">
    <citation type="submission" date="2016-06" db="EMBL/GenBank/DDBJ databases">
        <title>Identification of putative biosynthetic pathways for the production of bioactive secondary metabolites by the marine actinomycete Kocuria kristinae RUTW2-3.</title>
        <authorList>
            <person name="Waterworth S.C."/>
            <person name="Walmsley T.A."/>
            <person name="Matongo T."/>
            <person name="Davies-Coleman M.T."/>
            <person name="Dorrington R.A."/>
        </authorList>
    </citation>
    <scope>NUCLEOTIDE SEQUENCE [LARGE SCALE GENOMIC DNA]</scope>
    <source>
        <strain evidence="7">RUTW2-3</strain>
    </source>
</reference>
<feature type="transmembrane region" description="Helical" evidence="5">
    <location>
        <begin position="145"/>
        <end position="167"/>
    </location>
</feature>
<feature type="transmembrane region" description="Helical" evidence="5">
    <location>
        <begin position="85"/>
        <end position="102"/>
    </location>
</feature>
<dbReference type="EMBL" id="LJBJ02000002">
    <property type="protein sequence ID" value="OAX52799.1"/>
    <property type="molecule type" value="Genomic_DNA"/>
</dbReference>
<keyword evidence="4 5" id="KW-0472">Membrane</keyword>
<dbReference type="SUPFAM" id="SSF103473">
    <property type="entry name" value="MFS general substrate transporter"/>
    <property type="match status" value="1"/>
</dbReference>
<keyword evidence="7" id="KW-0762">Sugar transport</keyword>
<gene>
    <name evidence="7" type="ORF">AN277_0201360</name>
</gene>
<feature type="transmembrane region" description="Helical" evidence="5">
    <location>
        <begin position="52"/>
        <end position="73"/>
    </location>
</feature>
<evidence type="ECO:0000313" key="8">
    <source>
        <dbReference type="Proteomes" id="UP000053171"/>
    </source>
</evidence>
<dbReference type="PANTHER" id="PTHR23508:SF10">
    <property type="entry name" value="CARBOXYLIC ACID TRANSPORTER PROTEIN HOMOLOG"/>
    <property type="match status" value="1"/>
</dbReference>
<evidence type="ECO:0000256" key="4">
    <source>
        <dbReference type="ARBA" id="ARBA00023136"/>
    </source>
</evidence>
<dbReference type="Proteomes" id="UP000053171">
    <property type="component" value="Unassembled WGS sequence"/>
</dbReference>
<keyword evidence="3 5" id="KW-1133">Transmembrane helix</keyword>
<keyword evidence="2 5" id="KW-0812">Transmembrane</keyword>
<feature type="transmembrane region" description="Helical" evidence="5">
    <location>
        <begin position="288"/>
        <end position="305"/>
    </location>
</feature>
<dbReference type="GO" id="GO:0005886">
    <property type="term" value="C:plasma membrane"/>
    <property type="evidence" value="ECO:0007669"/>
    <property type="project" value="UniProtKB-SubCell"/>
</dbReference>
<dbReference type="InterPro" id="IPR005828">
    <property type="entry name" value="MFS_sugar_transport-like"/>
</dbReference>
<sequence>MDAFSQIDAAALTGRQRSLILLAVLANTAEFFDMFLIGFIVSDLTKPWGLTFWQSALVLLASGIGTMIGAILWGRVSDVIGRRRTLVATVLIFTVFTGLSVLTPDGGWALLAGLRLLVGIGVGGLNIVSIPWIQEFVPAARRGWLSGLASVFIPVGLLLGSVSTWLLLEPLTWRGLMALGALPILLVVWILRVPESPRFLAARGRQEEARAAVAWALEIPAGQVAPVPAPDARADRPAPYRRILTRHRGVLAIVAVGTFCFVTGSVTVQSWGQTLLVQVQGISPAQAARWFIGISLASLVGRLAAARLADVVGRRPVLLVCGLGGAAASLWAAHAGSAQLGPVGVFYLAMAAIMLFGDGAFGILNAYGAELFPTPVRASGLGLGYGLGASGKVVGPMLLALVSGSGNLVSPAATQAAITPAFTIMGALLGLGGLTYLLARETAGTRL</sequence>
<dbReference type="Gene3D" id="1.20.1250.20">
    <property type="entry name" value="MFS general substrate transporter like domains"/>
    <property type="match status" value="1"/>
</dbReference>
<comment type="subcellular location">
    <subcellularLocation>
        <location evidence="1">Cell membrane</location>
        <topology evidence="1">Multi-pass membrane protein</topology>
    </subcellularLocation>
</comment>
<keyword evidence="8" id="KW-1185">Reference proteome</keyword>
<dbReference type="PROSITE" id="PS00216">
    <property type="entry name" value="SUGAR_TRANSPORT_1"/>
    <property type="match status" value="1"/>
</dbReference>
<keyword evidence="7" id="KW-0813">Transport</keyword>
<feature type="transmembrane region" description="Helical" evidence="5">
    <location>
        <begin position="416"/>
        <end position="439"/>
    </location>
</feature>
<evidence type="ECO:0000256" key="1">
    <source>
        <dbReference type="ARBA" id="ARBA00004651"/>
    </source>
</evidence>
<feature type="domain" description="Major facilitator superfamily (MFS) profile" evidence="6">
    <location>
        <begin position="19"/>
        <end position="444"/>
    </location>
</feature>
<feature type="transmembrane region" description="Helical" evidence="5">
    <location>
        <begin position="20"/>
        <end position="40"/>
    </location>
</feature>
<dbReference type="InterPro" id="IPR036259">
    <property type="entry name" value="MFS_trans_sf"/>
</dbReference>
<dbReference type="Pfam" id="PF00083">
    <property type="entry name" value="Sugar_tr"/>
    <property type="match status" value="1"/>
</dbReference>
<feature type="transmembrane region" description="Helical" evidence="5">
    <location>
        <begin position="249"/>
        <end position="268"/>
    </location>
</feature>
<feature type="transmembrane region" description="Helical" evidence="5">
    <location>
        <begin position="317"/>
        <end position="334"/>
    </location>
</feature>
<evidence type="ECO:0000313" key="7">
    <source>
        <dbReference type="EMBL" id="OAX52799.1"/>
    </source>
</evidence>
<feature type="transmembrane region" description="Helical" evidence="5">
    <location>
        <begin position="380"/>
        <end position="404"/>
    </location>
</feature>
<dbReference type="PROSITE" id="PS50850">
    <property type="entry name" value="MFS"/>
    <property type="match status" value="1"/>
</dbReference>
<dbReference type="AlphaFoldDB" id="A0A199NUN5"/>
<dbReference type="GO" id="GO:0046943">
    <property type="term" value="F:carboxylic acid transmembrane transporter activity"/>
    <property type="evidence" value="ECO:0007669"/>
    <property type="project" value="TreeGrafter"/>
</dbReference>